<dbReference type="InterPro" id="IPR021804">
    <property type="entry name" value="DUF3375"/>
</dbReference>
<feature type="coiled-coil region" evidence="1">
    <location>
        <begin position="152"/>
        <end position="213"/>
    </location>
</feature>
<proteinExistence type="predicted"/>
<dbReference type="Proteomes" id="UP000092527">
    <property type="component" value="Unassembled WGS sequence"/>
</dbReference>
<reference evidence="2 3" key="1">
    <citation type="submission" date="2014-11" db="EMBL/GenBank/DDBJ databases">
        <title>Pan-genome of Gallibacterium spp.</title>
        <authorList>
            <person name="Kudirkiene E."/>
            <person name="Bojesen A.M."/>
        </authorList>
    </citation>
    <scope>NUCLEOTIDE SEQUENCE [LARGE SCALE GENOMIC DNA]</scope>
    <source>
        <strain evidence="2 3">18469/18</strain>
    </source>
</reference>
<dbReference type="Pfam" id="PF11855">
    <property type="entry name" value="DUF3375"/>
    <property type="match status" value="1"/>
</dbReference>
<evidence type="ECO:0000313" key="2">
    <source>
        <dbReference type="EMBL" id="OBX07194.1"/>
    </source>
</evidence>
<dbReference type="EMBL" id="JTJU01000075">
    <property type="protein sequence ID" value="OBX07194.1"/>
    <property type="molecule type" value="Genomic_DNA"/>
</dbReference>
<sequence>MVLDFFTLANFRQHHPAWKLLCSTNAPLIISFLNKAFIETNQRIIDEANLSEMLEDFLYLLREEVSDKAFPKSAREYLNDWADPENAWLRKFYKVGTDEAQFDLTPATEKAISWLSQLTQRQFIGTESRLLTLFHLLKEIKQGSEIDPDKRIAELECQKAAIENEILKIKAGELSLLSDTAVKERYLQFKQGAKELLSDFREVEHNFRQLDRKVRKQISLWDGTKGALLAEIMGERDAISDSDQGKSFRAFWEFLLSQQRQQEFTELLEYIQNLPMIHQLGEENMASHRIHYDWLEAGEHTQRTVAQLSQHLRRFLDDKAWLENRRIMEVFRDIENKVFQLSDEQKQCAGMDIADTRVKIDLPMERPLYMPSVKVNLANVLLEMGDNEIDTESLFNQVVIDKSRLINQIRQVLQQTTQISLQKVIQVYPLKQGLAELVTYLQFDHENYFRMVIDEGEQEQIVWQVDDIERKVTLPKIIFTK</sequence>
<dbReference type="AlphaFoldDB" id="A0AB36DZX1"/>
<name>A0AB36DZX1_9PAST</name>
<evidence type="ECO:0000313" key="3">
    <source>
        <dbReference type="Proteomes" id="UP000092527"/>
    </source>
</evidence>
<organism evidence="2 3">
    <name type="scientific">Gallibacterium salpingitidis</name>
    <dbReference type="NCBI Taxonomy" id="505341"/>
    <lineage>
        <taxon>Bacteria</taxon>
        <taxon>Pseudomonadati</taxon>
        <taxon>Pseudomonadota</taxon>
        <taxon>Gammaproteobacteria</taxon>
        <taxon>Pasteurellales</taxon>
        <taxon>Pasteurellaceae</taxon>
        <taxon>Gallibacterium</taxon>
    </lineage>
</organism>
<comment type="caution">
    <text evidence="2">The sequence shown here is derived from an EMBL/GenBank/DDBJ whole genome shotgun (WGS) entry which is preliminary data.</text>
</comment>
<accession>A0AB36DZX1</accession>
<dbReference type="RefSeq" id="WP_066113665.1">
    <property type="nucleotide sequence ID" value="NZ_CP103875.1"/>
</dbReference>
<protein>
    <recommendedName>
        <fullName evidence="4">DUF3375 domain-containing protein</fullName>
    </recommendedName>
</protein>
<evidence type="ECO:0000256" key="1">
    <source>
        <dbReference type="SAM" id="Coils"/>
    </source>
</evidence>
<keyword evidence="1" id="KW-0175">Coiled coil</keyword>
<evidence type="ECO:0008006" key="4">
    <source>
        <dbReference type="Google" id="ProtNLM"/>
    </source>
</evidence>
<gene>
    <name evidence="2" type="ORF">QV09_11400</name>
</gene>